<dbReference type="GO" id="GO:0005829">
    <property type="term" value="C:cytosol"/>
    <property type="evidence" value="ECO:0007669"/>
    <property type="project" value="TreeGrafter"/>
</dbReference>
<dbReference type="EC" id="4.1.1.11" evidence="9"/>
<dbReference type="PANTHER" id="PTHR21012:SF0">
    <property type="entry name" value="ASPARTATE 1-DECARBOXYLASE"/>
    <property type="match status" value="1"/>
</dbReference>
<evidence type="ECO:0000256" key="10">
    <source>
        <dbReference type="PIRSR" id="PIRSR006246-1"/>
    </source>
</evidence>
<dbReference type="OrthoDB" id="9803983at2"/>
<dbReference type="Proteomes" id="UP000053577">
    <property type="component" value="Unassembled WGS sequence"/>
</dbReference>
<keyword evidence="5 9" id="KW-0865">Zymogen</keyword>
<proteinExistence type="inferred from homology"/>
<gene>
    <name evidence="9" type="primary">panD</name>
    <name evidence="15" type="ORF">DA01_03985</name>
    <name evidence="14" type="ORF">DEHALATV1_0674</name>
</gene>
<evidence type="ECO:0000313" key="17">
    <source>
        <dbReference type="Proteomes" id="UP000218257"/>
    </source>
</evidence>
<dbReference type="HAMAP" id="MF_00446">
    <property type="entry name" value="PanD"/>
    <property type="match status" value="1"/>
</dbReference>
<dbReference type="GO" id="GO:0004068">
    <property type="term" value="F:aspartate 1-decarboxylase activity"/>
    <property type="evidence" value="ECO:0007669"/>
    <property type="project" value="UniProtKB-UniRule"/>
</dbReference>
<feature type="chain" id="PRO_5013989688" description="Aspartate 1-decarboxylase alpha chain" evidence="9 13">
    <location>
        <begin position="24"/>
        <end position="127"/>
    </location>
</feature>
<keyword evidence="3 9" id="KW-0210">Decarboxylase</keyword>
<comment type="similarity">
    <text evidence="9">Belongs to the PanD family.</text>
</comment>
<feature type="active site" description="Schiff-base intermediate with substrate; via pyruvic acid" evidence="9 10">
    <location>
        <position position="24"/>
    </location>
</feature>
<keyword evidence="8 9" id="KW-0670">Pyruvate</keyword>
<accession>A0A0V8LXZ8</accession>
<dbReference type="AlphaFoldDB" id="A0A0V8LXZ8"/>
<comment type="cofactor">
    <cofactor evidence="9 10">
        <name>pyruvate</name>
        <dbReference type="ChEBI" id="CHEBI:15361"/>
    </cofactor>
    <text evidence="9 10">Binds 1 pyruvoyl group covalently per subunit.</text>
</comment>
<feature type="binding site" evidence="9 11">
    <location>
        <begin position="72"/>
        <end position="74"/>
    </location>
    <ligand>
        <name>substrate</name>
    </ligand>
</feature>
<dbReference type="EMBL" id="AP017649">
    <property type="protein sequence ID" value="BAZ97302.1"/>
    <property type="molecule type" value="Genomic_DNA"/>
</dbReference>
<dbReference type="InterPro" id="IPR003190">
    <property type="entry name" value="Asp_decarbox"/>
</dbReference>
<comment type="pathway">
    <text evidence="9">Cofactor biosynthesis; (R)-pantothenate biosynthesis; beta-alanine from L-aspartate: step 1/1.</text>
</comment>
<keyword evidence="4 9" id="KW-0068">Autocatalytic cleavage</keyword>
<feature type="binding site" evidence="9 11">
    <location>
        <position position="56"/>
    </location>
    <ligand>
        <name>substrate</name>
    </ligand>
</feature>
<dbReference type="GO" id="GO:0015940">
    <property type="term" value="P:pantothenate biosynthetic process"/>
    <property type="evidence" value="ECO:0007669"/>
    <property type="project" value="UniProtKB-UniRule"/>
</dbReference>
<comment type="catalytic activity">
    <reaction evidence="9">
        <text>L-aspartate + H(+) = beta-alanine + CO2</text>
        <dbReference type="Rhea" id="RHEA:19497"/>
        <dbReference type="ChEBI" id="CHEBI:15378"/>
        <dbReference type="ChEBI" id="CHEBI:16526"/>
        <dbReference type="ChEBI" id="CHEBI:29991"/>
        <dbReference type="ChEBI" id="CHEBI:57966"/>
        <dbReference type="EC" id="4.1.1.11"/>
    </reaction>
</comment>
<evidence type="ECO:0000313" key="15">
    <source>
        <dbReference type="EMBL" id="KSV16397.1"/>
    </source>
</evidence>
<sequence>MRIMLKSKIHRATITDACIDYEGSITIDKNLMQAANLLPYEQVHVVNVNNGTRLETYVIEGPAGSGQICLNGAAARMGMKGDKVIILGYSLITEEDTLTHQPNLVYVDSLNRITKVKNGVASRNLEV</sequence>
<dbReference type="GO" id="GO:0006523">
    <property type="term" value="P:alanine biosynthetic process"/>
    <property type="evidence" value="ECO:0007669"/>
    <property type="project" value="InterPro"/>
</dbReference>
<evidence type="ECO:0000313" key="16">
    <source>
        <dbReference type="Proteomes" id="UP000053577"/>
    </source>
</evidence>
<keyword evidence="7 9" id="KW-0704">Schiff base</keyword>
<evidence type="ECO:0000256" key="9">
    <source>
        <dbReference type="HAMAP-Rule" id="MF_00446"/>
    </source>
</evidence>
<evidence type="ECO:0000313" key="14">
    <source>
        <dbReference type="EMBL" id="BAZ97302.1"/>
    </source>
</evidence>
<dbReference type="PIRSF" id="PIRSF006246">
    <property type="entry name" value="Asp_decarbox"/>
    <property type="match status" value="1"/>
</dbReference>
<feature type="active site" description="Proton donor" evidence="9 10">
    <location>
        <position position="57"/>
    </location>
</feature>
<comment type="subunit">
    <text evidence="9">Heterooctamer of four alpha and four beta subunits.</text>
</comment>
<name>A0A0V8LXZ8_9CHLR</name>
<comment type="function">
    <text evidence="9">Catalyzes the pyruvoyl-dependent decarboxylation of aspartate to produce beta-alanine.</text>
</comment>
<keyword evidence="2 9" id="KW-0566">Pantothenate biosynthesis</keyword>
<evidence type="ECO:0000256" key="6">
    <source>
        <dbReference type="ARBA" id="ARBA00023239"/>
    </source>
</evidence>
<evidence type="ECO:0000256" key="5">
    <source>
        <dbReference type="ARBA" id="ARBA00023145"/>
    </source>
</evidence>
<feature type="modified residue" description="Pyruvic acid (Ser)" evidence="9 12">
    <location>
        <position position="24"/>
    </location>
</feature>
<evidence type="ECO:0000256" key="13">
    <source>
        <dbReference type="PIRSR" id="PIRSR006246-5"/>
    </source>
</evidence>
<evidence type="ECO:0000256" key="1">
    <source>
        <dbReference type="ARBA" id="ARBA00022490"/>
    </source>
</evidence>
<evidence type="ECO:0000256" key="12">
    <source>
        <dbReference type="PIRSR" id="PIRSR006246-3"/>
    </source>
</evidence>
<dbReference type="PANTHER" id="PTHR21012">
    <property type="entry name" value="ASPARTATE 1-DECARBOXYLASE"/>
    <property type="match status" value="1"/>
</dbReference>
<protein>
    <recommendedName>
        <fullName evidence="9">Aspartate 1-decarboxylase</fullName>
        <ecNumber evidence="9">4.1.1.11</ecNumber>
    </recommendedName>
    <alternativeName>
        <fullName evidence="9">Aspartate alpha-decarboxylase</fullName>
    </alternativeName>
    <component>
        <recommendedName>
            <fullName evidence="9">Aspartate 1-decarboxylase beta chain</fullName>
        </recommendedName>
    </component>
    <component>
        <recommendedName>
            <fullName evidence="9">Aspartate 1-decarboxylase alpha chain</fullName>
        </recommendedName>
    </component>
</protein>
<evidence type="ECO:0000256" key="11">
    <source>
        <dbReference type="PIRSR" id="PIRSR006246-2"/>
    </source>
</evidence>
<feature type="chain" id="PRO_5013989687" description="Aspartate 1-decarboxylase beta chain" evidence="9 13">
    <location>
        <begin position="1"/>
        <end position="23"/>
    </location>
</feature>
<dbReference type="UniPathway" id="UPA00028">
    <property type="reaction ID" value="UER00002"/>
</dbReference>
<organism evidence="15 16">
    <name type="scientific">Dehalococcoides mccartyi</name>
    <dbReference type="NCBI Taxonomy" id="61435"/>
    <lineage>
        <taxon>Bacteria</taxon>
        <taxon>Bacillati</taxon>
        <taxon>Chloroflexota</taxon>
        <taxon>Dehalococcoidia</taxon>
        <taxon>Dehalococcoidales</taxon>
        <taxon>Dehalococcoidaceae</taxon>
        <taxon>Dehalococcoides</taxon>
    </lineage>
</organism>
<evidence type="ECO:0000256" key="4">
    <source>
        <dbReference type="ARBA" id="ARBA00022813"/>
    </source>
</evidence>
<dbReference type="EMBL" id="JGYD01000026">
    <property type="protein sequence ID" value="KSV16397.1"/>
    <property type="molecule type" value="Genomic_DNA"/>
</dbReference>
<dbReference type="SUPFAM" id="SSF50692">
    <property type="entry name" value="ADC-like"/>
    <property type="match status" value="1"/>
</dbReference>
<comment type="subcellular location">
    <subcellularLocation>
        <location evidence="9">Cytoplasm</location>
    </subcellularLocation>
</comment>
<dbReference type="CDD" id="cd06919">
    <property type="entry name" value="Asp_decarbox"/>
    <property type="match status" value="1"/>
</dbReference>
<dbReference type="Gene3D" id="2.40.40.20">
    <property type="match status" value="1"/>
</dbReference>
<evidence type="ECO:0000256" key="2">
    <source>
        <dbReference type="ARBA" id="ARBA00022655"/>
    </source>
</evidence>
<dbReference type="eggNOG" id="COG0853">
    <property type="taxonomic scope" value="Bacteria"/>
</dbReference>
<dbReference type="Proteomes" id="UP000218257">
    <property type="component" value="Chromosome"/>
</dbReference>
<dbReference type="NCBIfam" id="TIGR00223">
    <property type="entry name" value="panD"/>
    <property type="match status" value="1"/>
</dbReference>
<reference evidence="14 17" key="2">
    <citation type="journal article" date="2017" name="Sci. Rep.">
        <title>Isolation and genomic characterization of a Dehalococcoides strain suggests genomic rearrangement during culture.</title>
        <authorList>
            <person name="Yohda M."/>
            <person name="Ikegami K."/>
            <person name="Aita Y."/>
            <person name="Kitajima M."/>
            <person name="Takechi A."/>
            <person name="Iwamoto M."/>
            <person name="Fukuda T."/>
            <person name="Tamura N."/>
            <person name="Shibasaki J."/>
            <person name="Koike S."/>
            <person name="Komatsu D."/>
            <person name="Miyagi S."/>
            <person name="Nishimura M."/>
            <person name="Uchino Y."/>
            <person name="Shiroma A."/>
            <person name="Shimoji M."/>
            <person name="Tamotsu H."/>
            <person name="Ashimine N."/>
            <person name="Shinzato M."/>
            <person name="Ohki S."/>
            <person name="Nakano K."/>
            <person name="Teruya K."/>
            <person name="Satou K."/>
            <person name="Hirano T."/>
            <person name="Yagi O."/>
        </authorList>
    </citation>
    <scope>NUCLEOTIDE SEQUENCE [LARGE SCALE GENOMIC DNA]</scope>
    <source>
        <strain evidence="14 17">UCH-ATV1</strain>
    </source>
</reference>
<reference evidence="15 16" key="1">
    <citation type="journal article" date="2015" name="Sci. Rep.">
        <title>A comparative genomics and reductive dehalogenase gene transcription study of two chloroethene-respiring bacteria, Dehalococcoides mccartyi strains MB and 11a.</title>
        <authorList>
            <person name="Low A."/>
            <person name="Shen Z."/>
            <person name="Cheng D."/>
            <person name="Rogers M.J."/>
            <person name="Lee P.K."/>
            <person name="He J."/>
        </authorList>
    </citation>
    <scope>NUCLEOTIDE SEQUENCE [LARGE SCALE GENOMIC DNA]</scope>
    <source>
        <strain evidence="15 16">MB</strain>
    </source>
</reference>
<evidence type="ECO:0000256" key="8">
    <source>
        <dbReference type="ARBA" id="ARBA00023317"/>
    </source>
</evidence>
<evidence type="ECO:0000256" key="7">
    <source>
        <dbReference type="ARBA" id="ARBA00023270"/>
    </source>
</evidence>
<keyword evidence="6 9" id="KW-0456">Lyase</keyword>
<dbReference type="PATRIC" id="fig|61435.5.peg.795"/>
<keyword evidence="1 9" id="KW-0963">Cytoplasm</keyword>
<dbReference type="InterPro" id="IPR009010">
    <property type="entry name" value="Asp_de-COase-like_dom_sf"/>
</dbReference>
<comment type="PTM">
    <text evidence="9 12">Is synthesized initially as an inactive proenzyme, which is activated by self-cleavage at a specific serine bond to produce a beta-subunit with a hydroxyl group at its C-terminus and an alpha-subunit with a pyruvoyl group at its N-terminus.</text>
</comment>
<evidence type="ECO:0000256" key="3">
    <source>
        <dbReference type="ARBA" id="ARBA00022793"/>
    </source>
</evidence>
<dbReference type="Pfam" id="PF02261">
    <property type="entry name" value="Asp_decarbox"/>
    <property type="match status" value="1"/>
</dbReference>